<dbReference type="RefSeq" id="WP_386375600.1">
    <property type="nucleotide sequence ID" value="NZ_JBHUMP010000018.1"/>
</dbReference>
<organism evidence="1 2">
    <name type="scientific">Sulfitobacter aestuarii</name>
    <dbReference type="NCBI Taxonomy" id="2161676"/>
    <lineage>
        <taxon>Bacteria</taxon>
        <taxon>Pseudomonadati</taxon>
        <taxon>Pseudomonadota</taxon>
        <taxon>Alphaproteobacteria</taxon>
        <taxon>Rhodobacterales</taxon>
        <taxon>Roseobacteraceae</taxon>
        <taxon>Sulfitobacter</taxon>
    </lineage>
</organism>
<proteinExistence type="predicted"/>
<comment type="caution">
    <text evidence="1">The sequence shown here is derived from an EMBL/GenBank/DDBJ whole genome shotgun (WGS) entry which is preliminary data.</text>
</comment>
<evidence type="ECO:0000313" key="2">
    <source>
        <dbReference type="Proteomes" id="UP001597474"/>
    </source>
</evidence>
<reference evidence="2" key="1">
    <citation type="journal article" date="2019" name="Int. J. Syst. Evol. Microbiol.">
        <title>The Global Catalogue of Microorganisms (GCM) 10K type strain sequencing project: providing services to taxonomists for standard genome sequencing and annotation.</title>
        <authorList>
            <consortium name="The Broad Institute Genomics Platform"/>
            <consortium name="The Broad Institute Genome Sequencing Center for Infectious Disease"/>
            <person name="Wu L."/>
            <person name="Ma J."/>
        </authorList>
    </citation>
    <scope>NUCLEOTIDE SEQUENCE [LARGE SCALE GENOMIC DNA]</scope>
    <source>
        <strain evidence="2">TISTR 2562</strain>
    </source>
</reference>
<name>A0ABW5U5T8_9RHOB</name>
<dbReference type="Proteomes" id="UP001597474">
    <property type="component" value="Unassembled WGS sequence"/>
</dbReference>
<gene>
    <name evidence="1" type="ORF">ACFSUD_16470</name>
</gene>
<keyword evidence="2" id="KW-1185">Reference proteome</keyword>
<dbReference type="EMBL" id="JBHUMP010000018">
    <property type="protein sequence ID" value="MFD2741175.1"/>
    <property type="molecule type" value="Genomic_DNA"/>
</dbReference>
<protein>
    <recommendedName>
        <fullName evidence="3">XRE family transcriptional regulator</fullName>
    </recommendedName>
</protein>
<sequence>MNQAMNIPNDWSEIEVQVRDAIIAMASILQTFGPQDDGATVAAFLGQPVEIAEQSYMSAEEIKSIDITRHALHGHARAAWCYAYQLDGWEDFTPEHGHEISCGLLSGGYALTDSEGEPTGLDFRNDSPLRRVFETAFARWYWTEYDSDLTVRQLSLLSNMAETTVRSSLSKEGFKLASPNIVDNGSSYTLSANDALQWLSRRRGFIPNAAGPSPDRHHIAIRETLADLSIPFPIAVKRSAELAGLSGTNGSGIDPEWYAGLIDGRAVAPDVKLLVALAGALDVPRADFAARGVQHLLEIDMG</sequence>
<evidence type="ECO:0008006" key="3">
    <source>
        <dbReference type="Google" id="ProtNLM"/>
    </source>
</evidence>
<accession>A0ABW5U5T8</accession>
<evidence type="ECO:0000313" key="1">
    <source>
        <dbReference type="EMBL" id="MFD2741175.1"/>
    </source>
</evidence>